<evidence type="ECO:0000313" key="2">
    <source>
        <dbReference type="Proteomes" id="UP001235133"/>
    </source>
</evidence>
<comment type="caution">
    <text evidence="1">The sequence shown here is derived from an EMBL/GenBank/DDBJ whole genome shotgun (WGS) entry which is preliminary data.</text>
</comment>
<gene>
    <name evidence="1" type="ORF">Q9R08_03830</name>
</gene>
<dbReference type="Proteomes" id="UP001235133">
    <property type="component" value="Unassembled WGS sequence"/>
</dbReference>
<evidence type="ECO:0000313" key="1">
    <source>
        <dbReference type="EMBL" id="MDQ7877098.1"/>
    </source>
</evidence>
<sequence length="110" mass="12033">MSALTDRHHLGGPAGEGRHFVVWMSARDEVSALVAGYVVRIDERGPTGLRILAEGVPPAVVAGLLRELRIGHLQDYDVAVMFSDWRLRALAPADTPRSPLGTFLSVRVEY</sequence>
<dbReference type="EMBL" id="JAVFWO010000001">
    <property type="protein sequence ID" value="MDQ7877098.1"/>
    <property type="molecule type" value="Genomic_DNA"/>
</dbReference>
<dbReference type="RefSeq" id="WP_308866498.1">
    <property type="nucleotide sequence ID" value="NZ_JAVFWO010000001.1"/>
</dbReference>
<name>A0ABU0YZC5_9MICO</name>
<proteinExistence type="predicted"/>
<accession>A0ABU0YZC5</accession>
<reference evidence="1 2" key="1">
    <citation type="submission" date="2023-08" db="EMBL/GenBank/DDBJ databases">
        <title>Microbacterium psychrotolerans sp. nov., a psychrotolerant bacterium isolated from soil in Heilongjiang Province, China.</title>
        <authorList>
            <person name="An P."/>
            <person name="Zhao D."/>
            <person name="Xiang H."/>
        </authorList>
    </citation>
    <scope>NUCLEOTIDE SEQUENCE [LARGE SCALE GENOMIC DNA]</scope>
    <source>
        <strain evidence="1 2">QXD-8</strain>
    </source>
</reference>
<protein>
    <submittedName>
        <fullName evidence="1">Uncharacterized protein</fullName>
    </submittedName>
</protein>
<keyword evidence="2" id="KW-1185">Reference proteome</keyword>
<organism evidence="1 2">
    <name type="scientific">Microbacterium psychrotolerans</name>
    <dbReference type="NCBI Taxonomy" id="3068321"/>
    <lineage>
        <taxon>Bacteria</taxon>
        <taxon>Bacillati</taxon>
        <taxon>Actinomycetota</taxon>
        <taxon>Actinomycetes</taxon>
        <taxon>Micrococcales</taxon>
        <taxon>Microbacteriaceae</taxon>
        <taxon>Microbacterium</taxon>
    </lineage>
</organism>